<feature type="transmembrane region" description="Helical" evidence="1">
    <location>
        <begin position="7"/>
        <end position="27"/>
    </location>
</feature>
<evidence type="ECO:0000313" key="3">
    <source>
        <dbReference type="EMBL" id="MDP9903034.1"/>
    </source>
</evidence>
<dbReference type="EMBL" id="JAUSRO010000030">
    <property type="protein sequence ID" value="MDP9903034.1"/>
    <property type="molecule type" value="Genomic_DNA"/>
</dbReference>
<evidence type="ECO:0000313" key="4">
    <source>
        <dbReference type="Proteomes" id="UP001226867"/>
    </source>
</evidence>
<dbReference type="InterPro" id="IPR050879">
    <property type="entry name" value="Acyltransferase_3"/>
</dbReference>
<feature type="transmembrane region" description="Helical" evidence="1">
    <location>
        <begin position="87"/>
        <end position="108"/>
    </location>
</feature>
<keyword evidence="4" id="KW-1185">Reference proteome</keyword>
<name>A0ABT9SGK0_9BURK</name>
<keyword evidence="1" id="KW-0472">Membrane</keyword>
<feature type="transmembrane region" description="Helical" evidence="1">
    <location>
        <begin position="47"/>
        <end position="66"/>
    </location>
</feature>
<dbReference type="Pfam" id="PF01757">
    <property type="entry name" value="Acyl_transf_3"/>
    <property type="match status" value="1"/>
</dbReference>
<organism evidence="3 4">
    <name type="scientific">Variovorax ginsengisoli</name>
    <dbReference type="NCBI Taxonomy" id="363844"/>
    <lineage>
        <taxon>Bacteria</taxon>
        <taxon>Pseudomonadati</taxon>
        <taxon>Pseudomonadota</taxon>
        <taxon>Betaproteobacteria</taxon>
        <taxon>Burkholderiales</taxon>
        <taxon>Comamonadaceae</taxon>
        <taxon>Variovorax</taxon>
    </lineage>
</organism>
<comment type="caution">
    <text evidence="3">The sequence shown here is derived from an EMBL/GenBank/DDBJ whole genome shotgun (WGS) entry which is preliminary data.</text>
</comment>
<accession>A0ABT9SGK0</accession>
<feature type="transmembrane region" description="Helical" evidence="1">
    <location>
        <begin position="309"/>
        <end position="335"/>
    </location>
</feature>
<feature type="transmembrane region" description="Helical" evidence="1">
    <location>
        <begin position="267"/>
        <end position="288"/>
    </location>
</feature>
<feature type="domain" description="Acyltransferase 3" evidence="2">
    <location>
        <begin position="9"/>
        <end position="332"/>
    </location>
</feature>
<gene>
    <name evidence="3" type="ORF">J2W36_005315</name>
</gene>
<feature type="transmembrane region" description="Helical" evidence="1">
    <location>
        <begin position="145"/>
        <end position="165"/>
    </location>
</feature>
<proteinExistence type="predicted"/>
<dbReference type="PANTHER" id="PTHR23028">
    <property type="entry name" value="ACETYLTRANSFERASE"/>
    <property type="match status" value="1"/>
</dbReference>
<dbReference type="Proteomes" id="UP001226867">
    <property type="component" value="Unassembled WGS sequence"/>
</dbReference>
<dbReference type="PANTHER" id="PTHR23028:SF53">
    <property type="entry name" value="ACYL_TRANSF_3 DOMAIN-CONTAINING PROTEIN"/>
    <property type="match status" value="1"/>
</dbReference>
<reference evidence="3 4" key="1">
    <citation type="submission" date="2023-07" db="EMBL/GenBank/DDBJ databases">
        <title>Sorghum-associated microbial communities from plants grown in Nebraska, USA.</title>
        <authorList>
            <person name="Schachtman D."/>
        </authorList>
    </citation>
    <scope>NUCLEOTIDE SEQUENCE [LARGE SCALE GENOMIC DNA]</scope>
    <source>
        <strain evidence="3 4">DS1607</strain>
    </source>
</reference>
<keyword evidence="1" id="KW-1133">Transmembrane helix</keyword>
<dbReference type="RefSeq" id="WP_307692760.1">
    <property type="nucleotide sequence ID" value="NZ_JAUSRO010000030.1"/>
</dbReference>
<feature type="transmembrane region" description="Helical" evidence="1">
    <location>
        <begin position="229"/>
        <end position="261"/>
    </location>
</feature>
<protein>
    <submittedName>
        <fullName evidence="3">Peptidoglycan/LPS O-acetylase OafA/YrhL</fullName>
    </submittedName>
</protein>
<evidence type="ECO:0000259" key="2">
    <source>
        <dbReference type="Pfam" id="PF01757"/>
    </source>
</evidence>
<dbReference type="InterPro" id="IPR002656">
    <property type="entry name" value="Acyl_transf_3_dom"/>
</dbReference>
<keyword evidence="1" id="KW-0812">Transmembrane</keyword>
<sequence length="362" mass="40431">MKFIHPLTSLRAFLAIWVLCRHWFYNYDGADGVFFKLSFSTPIFDKGYLGVDGFFILSGFILTYNYSRNGEVPSNYARFLLARIARIYPVHIICLLAAAGMILVKHFVMHRPAIGVDGNTGFAFLSNLVLMNSWFPGLSNGWNDVAWSVSAEWFAYLFFGVFLWIAPAKKHVKWLMLLPVLGLALVEWDGGRNQLSLPGSLWRLIPEFYLGVCLCRTRQMGGGQFLGKWGSLAAFALVVLTLFIGIDTLVVVSLALLIYSLSFSEDVATPAMSLPALIYLGEISYCIYMVQRIPQWIYSVARKSSSIIYLLPVPVQVAILLGMTILFAALLHHLIENPMRTRINRLGKKGGVGQSPVKSAVT</sequence>
<evidence type="ECO:0000256" key="1">
    <source>
        <dbReference type="SAM" id="Phobius"/>
    </source>
</evidence>